<reference evidence="8" key="1">
    <citation type="submission" date="2021-12" db="EMBL/GenBank/DDBJ databases">
        <authorList>
            <person name="Ulrich A."/>
        </authorList>
    </citation>
    <scope>NUCLEOTIDE SEQUENCE</scope>
    <source>
        <strain evidence="8">A1P009</strain>
    </source>
</reference>
<dbReference type="SUPFAM" id="SSF103481">
    <property type="entry name" value="Multidrug resistance efflux transporter EmrE"/>
    <property type="match status" value="1"/>
</dbReference>
<keyword evidence="2" id="KW-1003">Cell membrane</keyword>
<dbReference type="InterPro" id="IPR045324">
    <property type="entry name" value="Small_multidrug_res"/>
</dbReference>
<organism evidence="8 9">
    <name type="scientific">Luteimonas fraxinea</name>
    <dbReference type="NCBI Taxonomy" id="2901869"/>
    <lineage>
        <taxon>Bacteria</taxon>
        <taxon>Pseudomonadati</taxon>
        <taxon>Pseudomonadota</taxon>
        <taxon>Gammaproteobacteria</taxon>
        <taxon>Lysobacterales</taxon>
        <taxon>Lysobacteraceae</taxon>
        <taxon>Luteimonas</taxon>
    </lineage>
</organism>
<keyword evidence="3 6" id="KW-0812">Transmembrane</keyword>
<accession>A0ABS8UFV6</accession>
<keyword evidence="4 7" id="KW-1133">Transmembrane helix</keyword>
<evidence type="ECO:0000256" key="7">
    <source>
        <dbReference type="SAM" id="Phobius"/>
    </source>
</evidence>
<dbReference type="RefSeq" id="WP_232137074.1">
    <property type="nucleotide sequence ID" value="NZ_CP089507.1"/>
</dbReference>
<dbReference type="PANTHER" id="PTHR30561:SF7">
    <property type="entry name" value="GUANIDINIUM EFFLUX SYSTEM SUBUNIT GDNC-RELATED"/>
    <property type="match status" value="1"/>
</dbReference>
<keyword evidence="9" id="KW-1185">Reference proteome</keyword>
<keyword evidence="5 7" id="KW-0472">Membrane</keyword>
<dbReference type="Proteomes" id="UP001430360">
    <property type="component" value="Unassembled WGS sequence"/>
</dbReference>
<evidence type="ECO:0000313" key="9">
    <source>
        <dbReference type="Proteomes" id="UP001430360"/>
    </source>
</evidence>
<feature type="transmembrane region" description="Helical" evidence="7">
    <location>
        <begin position="12"/>
        <end position="29"/>
    </location>
</feature>
<proteinExistence type="inferred from homology"/>
<evidence type="ECO:0000256" key="1">
    <source>
        <dbReference type="ARBA" id="ARBA00004651"/>
    </source>
</evidence>
<dbReference type="Gene3D" id="1.10.3730.20">
    <property type="match status" value="1"/>
</dbReference>
<evidence type="ECO:0000256" key="5">
    <source>
        <dbReference type="ARBA" id="ARBA00023136"/>
    </source>
</evidence>
<dbReference type="Pfam" id="PF00893">
    <property type="entry name" value="Multi_Drug_Res"/>
    <property type="match status" value="1"/>
</dbReference>
<evidence type="ECO:0000256" key="4">
    <source>
        <dbReference type="ARBA" id="ARBA00022989"/>
    </source>
</evidence>
<feature type="transmembrane region" description="Helical" evidence="7">
    <location>
        <begin position="35"/>
        <end position="52"/>
    </location>
</feature>
<protein>
    <submittedName>
        <fullName evidence="8">Multidrug efflux SMR transporter</fullName>
    </submittedName>
</protein>
<comment type="similarity">
    <text evidence="6">Belongs to the drug/metabolite transporter (DMT) superfamily. Small multidrug resistance (SMR) (TC 2.A.7.1) family.</text>
</comment>
<evidence type="ECO:0000313" key="8">
    <source>
        <dbReference type="EMBL" id="MCD9097934.1"/>
    </source>
</evidence>
<evidence type="ECO:0000256" key="2">
    <source>
        <dbReference type="ARBA" id="ARBA00022475"/>
    </source>
</evidence>
<dbReference type="EMBL" id="JAJQKU010000004">
    <property type="protein sequence ID" value="MCD9097934.1"/>
    <property type="molecule type" value="Genomic_DNA"/>
</dbReference>
<evidence type="ECO:0000256" key="3">
    <source>
        <dbReference type="ARBA" id="ARBA00022692"/>
    </source>
</evidence>
<dbReference type="InterPro" id="IPR000390">
    <property type="entry name" value="Small_drug/metabolite_transptr"/>
</dbReference>
<feature type="transmembrane region" description="Helical" evidence="7">
    <location>
        <begin position="64"/>
        <end position="85"/>
    </location>
</feature>
<evidence type="ECO:0000256" key="6">
    <source>
        <dbReference type="RuleBase" id="RU003942"/>
    </source>
</evidence>
<name>A0ABS8UFV6_9GAMM</name>
<comment type="subcellular location">
    <subcellularLocation>
        <location evidence="1 6">Cell membrane</location>
        <topology evidence="1 6">Multi-pass membrane protein</topology>
    </subcellularLocation>
</comment>
<dbReference type="InterPro" id="IPR037185">
    <property type="entry name" value="EmrE-like"/>
</dbReference>
<comment type="caution">
    <text evidence="8">The sequence shown here is derived from an EMBL/GenBank/DDBJ whole genome shotgun (WGS) entry which is preliminary data.</text>
</comment>
<dbReference type="PANTHER" id="PTHR30561">
    <property type="entry name" value="SMR FAMILY PROTON-DEPENDENT DRUG EFFLUX TRANSPORTER SUGE"/>
    <property type="match status" value="1"/>
</dbReference>
<gene>
    <name evidence="8" type="ORF">LTT95_13400</name>
</gene>
<feature type="transmembrane region" description="Helical" evidence="7">
    <location>
        <begin position="91"/>
        <end position="110"/>
    </location>
</feature>
<sequence>MATAGRGTGRYWALVFAGGLIETVWVVGLKAATTPLGWALTIGAIAVNFALLMRAIRFLPVGSVYAVFCGLGAAASVIAETVWFGEPVQPAKIALIALLIVGVAGLKLVTPLAPAPEVEKTP</sequence>
<reference evidence="8" key="2">
    <citation type="journal article" date="2022" name="Syst. Appl. Microbiol.">
        <title>Physiological and genomic characterisation of Luteimonas fraxinea sp. nov., a bacterial species associated with trees tolerant to ash dieback.</title>
        <authorList>
            <person name="Ulrich K."/>
            <person name="Becker R."/>
            <person name="Behrendt U."/>
            <person name="Kube M."/>
            <person name="Schneck V."/>
            <person name="Ulrich A."/>
        </authorList>
    </citation>
    <scope>NUCLEOTIDE SEQUENCE</scope>
    <source>
        <strain evidence="8">A1P009</strain>
    </source>
</reference>